<comment type="caution">
    <text evidence="2">The sequence shown here is derived from an EMBL/GenBank/DDBJ whole genome shotgun (WGS) entry which is preliminary data.</text>
</comment>
<dbReference type="InterPro" id="IPR010163">
    <property type="entry name" value="Csa3"/>
</dbReference>
<dbReference type="SUPFAM" id="SSF46785">
    <property type="entry name" value="Winged helix' DNA-binding domain"/>
    <property type="match status" value="1"/>
</dbReference>
<gene>
    <name evidence="2" type="ORF">ENM42_00855</name>
</gene>
<proteinExistence type="predicted"/>
<evidence type="ECO:0000259" key="1">
    <source>
        <dbReference type="Pfam" id="PF22662"/>
    </source>
</evidence>
<name>A0A7C5Y8N6_CALS0</name>
<dbReference type="NCBIfam" id="TIGR01884">
    <property type="entry name" value="cas_HTH"/>
    <property type="match status" value="1"/>
</dbReference>
<dbReference type="Gene3D" id="3.40.50.11700">
    <property type="match status" value="1"/>
</dbReference>
<evidence type="ECO:0000313" key="2">
    <source>
        <dbReference type="EMBL" id="HHR40358.1"/>
    </source>
</evidence>
<protein>
    <submittedName>
        <fullName evidence="2">CRISPR locus-related DNA-binding protein</fullName>
    </submittedName>
</protein>
<dbReference type="EMBL" id="DRXS01000047">
    <property type="protein sequence ID" value="HHR40358.1"/>
    <property type="molecule type" value="Genomic_DNA"/>
</dbReference>
<feature type="domain" description="Csa3 N-terminal" evidence="1">
    <location>
        <begin position="4"/>
        <end position="118"/>
    </location>
</feature>
<sequence>MKKTIVVTLGYSEWPVVSSLLKHGLEKGDKITAVVPSKTDARSQSAINEIKNFLSKFATDVELEIFSVNVHDFDKAVSQLMKFIRKEKEEGRNLYVNLSGGMRVLILEVFTALILSGVTDLVAELVTEDKSEVVFPSLWSLNLFSYLDRLDFQILSLASNEQNIIAIAKAVRKPVSTVYRRVVAMEKNGLVRTVKKDRMRKVVLTPLGRIISDSHVS</sequence>
<dbReference type="Gene3D" id="1.10.10.10">
    <property type="entry name" value="Winged helix-like DNA-binding domain superfamily/Winged helix DNA-binding domain"/>
    <property type="match status" value="1"/>
</dbReference>
<dbReference type="InterPro" id="IPR036388">
    <property type="entry name" value="WH-like_DNA-bd_sf"/>
</dbReference>
<reference evidence="2" key="1">
    <citation type="journal article" date="2020" name="mSystems">
        <title>Genome- and Community-Level Interaction Insights into Carbon Utilization and Element Cycling Functions of Hydrothermarchaeota in Hydrothermal Sediment.</title>
        <authorList>
            <person name="Zhou Z."/>
            <person name="Liu Y."/>
            <person name="Xu W."/>
            <person name="Pan J."/>
            <person name="Luo Z.H."/>
            <person name="Li M."/>
        </authorList>
    </citation>
    <scope>NUCLEOTIDE SEQUENCE [LARGE SCALE GENOMIC DNA]</scope>
    <source>
        <strain evidence="2">SpSt-1084</strain>
    </source>
</reference>
<keyword evidence="2" id="KW-0238">DNA-binding</keyword>
<organism evidence="2">
    <name type="scientific">Caldiarchaeum subterraneum</name>
    <dbReference type="NCBI Taxonomy" id="311458"/>
    <lineage>
        <taxon>Archaea</taxon>
        <taxon>Nitrososphaerota</taxon>
        <taxon>Candidatus Caldarchaeales</taxon>
        <taxon>Candidatus Caldarchaeaceae</taxon>
        <taxon>Candidatus Caldarchaeum</taxon>
    </lineage>
</organism>
<dbReference type="GO" id="GO:0003677">
    <property type="term" value="F:DNA binding"/>
    <property type="evidence" value="ECO:0007669"/>
    <property type="project" value="UniProtKB-KW"/>
</dbReference>
<dbReference type="InterPro" id="IPR036390">
    <property type="entry name" value="WH_DNA-bd_sf"/>
</dbReference>
<dbReference type="Pfam" id="PF22662">
    <property type="entry name" value="Csa3_N"/>
    <property type="match status" value="1"/>
</dbReference>
<dbReference type="AlphaFoldDB" id="A0A7C5Y8N6"/>
<accession>A0A7C5Y8N6</accession>
<dbReference type="InterPro" id="IPR054588">
    <property type="entry name" value="Csa3_N"/>
</dbReference>